<dbReference type="RefSeq" id="WP_130451275.1">
    <property type="nucleotide sequence ID" value="NZ_SHLA01000001.1"/>
</dbReference>
<protein>
    <submittedName>
        <fullName evidence="5">Purine catabolism regulator</fullName>
    </submittedName>
</protein>
<dbReference type="Proteomes" id="UP000292685">
    <property type="component" value="Unassembled WGS sequence"/>
</dbReference>
<sequence>MDVNPDVAPAPGRLTVAAVLEQEEIRTGSPEVLAGGNRLSEEVRWVHVADSAAVGGLLEGGELVLTTGQAFRHSAEATGRFLDDVTAAGAAGVVIELVDERSEPATGAIAHLRAAVVGRDLPVVLLTRKVRFVRVTQVAHRVLVGEQLARVERARHVHEVFTQLSLESASEQRIVDRTAILLDSPVVLEDVAHRVLAFHGEDSVGLLRDWVQRARGVGYLEATGRRGGPEDWLQTPVGVRGRRWGRLVVPGPLVDDDEASQVLERAGQALTLARMAGRDERELLYQAQSGLIHELRHSHTLGEGEARTRAAALGLAEAPYYLPVVFRLDRHPDEDPTGLQLRERALLEELTRVVGRARRSALVAGMNSGSLGVLLPVPARQLEDGLVEDLCARLTAARRGEQEPDWSVGVAPSRPGLVEAAAGLDEAVQVAEIAGTLETRRQPFFRFGDLRLRGLLSNLRADPRVATFAAAELAPLLEYDDDAGLDLLERFLAHGGNKSALARTGYLSRPALYARLAKLQDKLGVSLDDAESRTALHVAVLCHRLQE</sequence>
<keyword evidence="6" id="KW-1185">Reference proteome</keyword>
<comment type="caution">
    <text evidence="5">The sequence shown here is derived from an EMBL/GenBank/DDBJ whole genome shotgun (WGS) entry which is preliminary data.</text>
</comment>
<proteinExistence type="inferred from homology"/>
<feature type="domain" description="CdaR GGDEF-like" evidence="4">
    <location>
        <begin position="303"/>
        <end position="433"/>
    </location>
</feature>
<dbReference type="PANTHER" id="PTHR33744:SF1">
    <property type="entry name" value="DNA-BINDING TRANSCRIPTIONAL ACTIVATOR ADER"/>
    <property type="match status" value="1"/>
</dbReference>
<dbReference type="OrthoDB" id="2973014at2"/>
<dbReference type="Gene3D" id="1.10.10.2840">
    <property type="entry name" value="PucR C-terminal helix-turn-helix domain"/>
    <property type="match status" value="1"/>
</dbReference>
<evidence type="ECO:0000313" key="5">
    <source>
        <dbReference type="EMBL" id="RZU62742.1"/>
    </source>
</evidence>
<dbReference type="InterPro" id="IPR025736">
    <property type="entry name" value="PucR_C-HTH_dom"/>
</dbReference>
<dbReference type="InterPro" id="IPR041522">
    <property type="entry name" value="CdaR_GGDEF"/>
</dbReference>
<comment type="similarity">
    <text evidence="1">Belongs to the CdaR family.</text>
</comment>
<feature type="domain" description="Purine catabolism PurC-like" evidence="2">
    <location>
        <begin position="19"/>
        <end position="141"/>
    </location>
</feature>
<name>A0A4Q8AEN7_9MICC</name>
<dbReference type="PANTHER" id="PTHR33744">
    <property type="entry name" value="CARBOHYDRATE DIACID REGULATOR"/>
    <property type="match status" value="1"/>
</dbReference>
<dbReference type="InterPro" id="IPR012914">
    <property type="entry name" value="PucR_dom"/>
</dbReference>
<reference evidence="5 6" key="1">
    <citation type="submission" date="2019-02" db="EMBL/GenBank/DDBJ databases">
        <title>Sequencing the genomes of 1000 actinobacteria strains.</title>
        <authorList>
            <person name="Klenk H.-P."/>
        </authorList>
    </citation>
    <scope>NUCLEOTIDE SEQUENCE [LARGE SCALE GENOMIC DNA]</scope>
    <source>
        <strain evidence="5 6">DSM 17364</strain>
    </source>
</reference>
<organism evidence="5 6">
    <name type="scientific">Zhihengliuella halotolerans</name>
    <dbReference type="NCBI Taxonomy" id="370736"/>
    <lineage>
        <taxon>Bacteria</taxon>
        <taxon>Bacillati</taxon>
        <taxon>Actinomycetota</taxon>
        <taxon>Actinomycetes</taxon>
        <taxon>Micrococcales</taxon>
        <taxon>Micrococcaceae</taxon>
        <taxon>Zhihengliuella</taxon>
    </lineage>
</organism>
<evidence type="ECO:0000259" key="2">
    <source>
        <dbReference type="Pfam" id="PF07905"/>
    </source>
</evidence>
<evidence type="ECO:0000256" key="1">
    <source>
        <dbReference type="ARBA" id="ARBA00006754"/>
    </source>
</evidence>
<dbReference type="Pfam" id="PF07905">
    <property type="entry name" value="PucR"/>
    <property type="match status" value="1"/>
</dbReference>
<dbReference type="Pfam" id="PF17853">
    <property type="entry name" value="GGDEF_2"/>
    <property type="match status" value="1"/>
</dbReference>
<gene>
    <name evidence="5" type="ORF">EV380_2344</name>
</gene>
<evidence type="ECO:0000259" key="3">
    <source>
        <dbReference type="Pfam" id="PF13556"/>
    </source>
</evidence>
<dbReference type="Pfam" id="PF13556">
    <property type="entry name" value="HTH_30"/>
    <property type="match status" value="1"/>
</dbReference>
<dbReference type="InterPro" id="IPR051448">
    <property type="entry name" value="CdaR-like_regulators"/>
</dbReference>
<evidence type="ECO:0000259" key="4">
    <source>
        <dbReference type="Pfam" id="PF17853"/>
    </source>
</evidence>
<dbReference type="EMBL" id="SHLA01000001">
    <property type="protein sequence ID" value="RZU62742.1"/>
    <property type="molecule type" value="Genomic_DNA"/>
</dbReference>
<dbReference type="AlphaFoldDB" id="A0A4Q8AEN7"/>
<accession>A0A4Q8AEN7</accession>
<dbReference type="InterPro" id="IPR042070">
    <property type="entry name" value="PucR_C-HTH_sf"/>
</dbReference>
<evidence type="ECO:0000313" key="6">
    <source>
        <dbReference type="Proteomes" id="UP000292685"/>
    </source>
</evidence>
<feature type="domain" description="PucR C-terminal helix-turn-helix" evidence="3">
    <location>
        <begin position="485"/>
        <end position="541"/>
    </location>
</feature>